<evidence type="ECO:0000313" key="2">
    <source>
        <dbReference type="Proteomes" id="UP000244722"/>
    </source>
</evidence>
<organism evidence="1 2">
    <name type="scientific">Tuber borchii</name>
    <name type="common">White truffle</name>
    <dbReference type="NCBI Taxonomy" id="42251"/>
    <lineage>
        <taxon>Eukaryota</taxon>
        <taxon>Fungi</taxon>
        <taxon>Dikarya</taxon>
        <taxon>Ascomycota</taxon>
        <taxon>Pezizomycotina</taxon>
        <taxon>Pezizomycetes</taxon>
        <taxon>Pezizales</taxon>
        <taxon>Tuberaceae</taxon>
        <taxon>Tuber</taxon>
    </lineage>
</organism>
<dbReference type="EMBL" id="NESQ01000320">
    <property type="protein sequence ID" value="PUU74162.1"/>
    <property type="molecule type" value="Genomic_DNA"/>
</dbReference>
<proteinExistence type="predicted"/>
<accession>A0A2T6ZFB2</accession>
<dbReference type="Proteomes" id="UP000244722">
    <property type="component" value="Unassembled WGS sequence"/>
</dbReference>
<protein>
    <submittedName>
        <fullName evidence="1">Uncharacterized protein</fullName>
    </submittedName>
</protein>
<sequence>MYDSTMNRLPYQIDPPPPYRIIARNQQGKRKTIPTPSPPPTQYIIPLRKHIISISPEHSI</sequence>
<gene>
    <name evidence="1" type="ORF">B9Z19DRAFT_1093555</name>
</gene>
<keyword evidence="2" id="KW-1185">Reference proteome</keyword>
<comment type="caution">
    <text evidence="1">The sequence shown here is derived from an EMBL/GenBank/DDBJ whole genome shotgun (WGS) entry which is preliminary data.</text>
</comment>
<evidence type="ECO:0000313" key="1">
    <source>
        <dbReference type="EMBL" id="PUU74162.1"/>
    </source>
</evidence>
<name>A0A2T6ZFB2_TUBBO</name>
<dbReference type="AlphaFoldDB" id="A0A2T6ZFB2"/>
<reference evidence="1 2" key="1">
    <citation type="submission" date="2017-04" db="EMBL/GenBank/DDBJ databases">
        <title>Draft genome sequence of Tuber borchii Vittad., a whitish edible truffle.</title>
        <authorList>
            <consortium name="DOE Joint Genome Institute"/>
            <person name="Murat C."/>
            <person name="Kuo A."/>
            <person name="Barry K.W."/>
            <person name="Clum A."/>
            <person name="Dockter R.B."/>
            <person name="Fauchery L."/>
            <person name="Iotti M."/>
            <person name="Kohler A."/>
            <person name="Labutti K."/>
            <person name="Lindquist E.A."/>
            <person name="Lipzen A."/>
            <person name="Ohm R.A."/>
            <person name="Wang M."/>
            <person name="Grigoriev I.V."/>
            <person name="Zambonelli A."/>
            <person name="Martin F.M."/>
        </authorList>
    </citation>
    <scope>NUCLEOTIDE SEQUENCE [LARGE SCALE GENOMIC DNA]</scope>
    <source>
        <strain evidence="1 2">Tbo3840</strain>
    </source>
</reference>